<evidence type="ECO:0000313" key="5">
    <source>
        <dbReference type="Proteomes" id="UP000318585"/>
    </source>
</evidence>
<dbReference type="OrthoDB" id="1652165at2"/>
<dbReference type="AlphaFoldDB" id="A0A553CLG5"/>
<comment type="caution">
    <text evidence="4">The sequence shown here is derived from an EMBL/GenBank/DDBJ whole genome shotgun (WGS) entry which is preliminary data.</text>
</comment>
<keyword evidence="5" id="KW-1185">Reference proteome</keyword>
<evidence type="ECO:0000259" key="3">
    <source>
        <dbReference type="Pfam" id="PF18962"/>
    </source>
</evidence>
<dbReference type="Proteomes" id="UP000318585">
    <property type="component" value="Unassembled WGS sequence"/>
</dbReference>
<dbReference type="EMBL" id="VJZR01000005">
    <property type="protein sequence ID" value="TRX21393.1"/>
    <property type="molecule type" value="Genomic_DNA"/>
</dbReference>
<name>A0A553CLG5_9FLAO</name>
<keyword evidence="1" id="KW-0732">Signal</keyword>
<dbReference type="RefSeq" id="WP_144071427.1">
    <property type="nucleotide sequence ID" value="NZ_VJZR01000005.1"/>
</dbReference>
<proteinExistence type="predicted"/>
<dbReference type="NCBIfam" id="TIGR04183">
    <property type="entry name" value="Por_Secre_tail"/>
    <property type="match status" value="1"/>
</dbReference>
<feature type="region of interest" description="Disordered" evidence="2">
    <location>
        <begin position="671"/>
        <end position="692"/>
    </location>
</feature>
<evidence type="ECO:0000256" key="1">
    <source>
        <dbReference type="ARBA" id="ARBA00022729"/>
    </source>
</evidence>
<organism evidence="4 5">
    <name type="scientific">Flavobacterium franklandianum</name>
    <dbReference type="NCBI Taxonomy" id="2594430"/>
    <lineage>
        <taxon>Bacteria</taxon>
        <taxon>Pseudomonadati</taxon>
        <taxon>Bacteroidota</taxon>
        <taxon>Flavobacteriia</taxon>
        <taxon>Flavobacteriales</taxon>
        <taxon>Flavobacteriaceae</taxon>
        <taxon>Flavobacterium</taxon>
    </lineage>
</organism>
<feature type="domain" description="Secretion system C-terminal sorting" evidence="3">
    <location>
        <begin position="917"/>
        <end position="983"/>
    </location>
</feature>
<sequence length="984" mass="104706">MNKFYLRSIHTVLFSLQPSKATRSLFVVLLVFNLFFASTVFGQTVGDYRSNGNVTFNAATNWQNYNGTAWVTTTIAPKDASYTVSNTINVRSGDTSTVSISVTIAAKLSVEGTFTLNSSANLSIGSIVVNYNGAGNAVVVNAGSALTVNGDFTVTKGDMNVAGTVYIDGNFESTTGNVDVTGGGSMASSGFMKSQGSGTIFGSTGDCGTGPCSGTSLNCPSSISPASQVICQSSQSAPITFTSSGATVVRWQSTTDFLTFTDITNTTTTLPAQTLTQTTRFRAVYTSSGCSGSINSPYATVTVTPATVGGTVSGGTTICSGSTSGLLTLNGNTGNVVRWESSVSPFSSWNPITNTSNTYTSGVLTQTTQFRAVVQRGTCTSATSATTTVTIDNTNTWTGNTTSWFTPSNWSCGSLPTATTDVVIPTNVTRKPIIDDSSKIALANTLTVSSGSSLIVNSSNTIKVTDKVTNNSGTITFEDSASLVQINNASVNSGNITYKRYVSIRNTDYTYWSSPVALYTLGGVSQNKTLSDKYYSYNSTIDNWEQESPATIMTAGLGYIVRGPEPTSIQPVPPPPPGLYEAPFVGVPNNGNKSVSSIIANRSYLLGNPYPSAISADKFLIANAGVLNGTLYFWTHKTQIGVGGSNPGTGTYAYSGDDYAVYNATGGVGAAPSDIDPQTNLPYRGPSPSGSDKPNGFISVGQGFFASTQVSPSGSSIVFDNSMREVGGTTLPDGTKINEQFFKTKNPNTKTASTIEKHRIWLNLSNTQGAFKQTLIGYVSNAINDYDSRFDGESFDGNEFVDFYSINQDKNLVIQGRALPFDENDEVPLGFRSTIDGTFTINIDQVDGSLMNQAVFIEDKLTNTVFDLKSGNYTFNTFAGTFNDRFVLRYTDKTLSIGELDGNDGIIALYSNNYKTLIIRNNVTDATVNAVELFNLLGQNIANWDVKENEQTNIQIPIKNVSSEIYIVKVKTTKGEFSKKIIIK</sequence>
<dbReference type="Pfam" id="PF18962">
    <property type="entry name" value="Por_Secre_tail"/>
    <property type="match status" value="1"/>
</dbReference>
<reference evidence="4 5" key="1">
    <citation type="submission" date="2019-07" db="EMBL/GenBank/DDBJ databases">
        <title>Novel species of Flavobacterium.</title>
        <authorList>
            <person name="Liu Q."/>
            <person name="Xin Y.-H."/>
        </authorList>
    </citation>
    <scope>NUCLEOTIDE SEQUENCE [LARGE SCALE GENOMIC DNA]</scope>
    <source>
        <strain evidence="4 5">LB3P56</strain>
    </source>
</reference>
<evidence type="ECO:0000256" key="2">
    <source>
        <dbReference type="SAM" id="MobiDB-lite"/>
    </source>
</evidence>
<dbReference type="InterPro" id="IPR026444">
    <property type="entry name" value="Secre_tail"/>
</dbReference>
<gene>
    <name evidence="4" type="ORF">FNW17_08555</name>
</gene>
<accession>A0A553CLG5</accession>
<evidence type="ECO:0000313" key="4">
    <source>
        <dbReference type="EMBL" id="TRX21393.1"/>
    </source>
</evidence>
<protein>
    <submittedName>
        <fullName evidence="4">T9SS type A sorting domain-containing protein</fullName>
    </submittedName>
</protein>